<evidence type="ECO:0000256" key="9">
    <source>
        <dbReference type="ARBA" id="ARBA00023134"/>
    </source>
</evidence>
<feature type="binding site" evidence="10">
    <location>
        <position position="299"/>
    </location>
    <ligand>
        <name>Zn(2+)</name>
        <dbReference type="ChEBI" id="CHEBI:29105"/>
    </ligand>
</feature>
<feature type="binding site" evidence="10">
    <location>
        <position position="293"/>
    </location>
    <ligand>
        <name>Zn(2+)</name>
        <dbReference type="ChEBI" id="CHEBI:29105"/>
    </ligand>
</feature>
<keyword evidence="2 10" id="KW-0690">Ribosome biogenesis</keyword>
<dbReference type="NCBIfam" id="TIGR00157">
    <property type="entry name" value="ribosome small subunit-dependent GTPase A"/>
    <property type="match status" value="1"/>
</dbReference>
<dbReference type="PROSITE" id="PS51721">
    <property type="entry name" value="G_CP"/>
    <property type="match status" value="1"/>
</dbReference>
<feature type="binding site" evidence="10">
    <location>
        <begin position="207"/>
        <end position="215"/>
    </location>
    <ligand>
        <name>GTP</name>
        <dbReference type="ChEBI" id="CHEBI:37565"/>
    </ligand>
</feature>
<dbReference type="InterPro" id="IPR010914">
    <property type="entry name" value="RsgA_GTPase_dom"/>
</dbReference>
<keyword evidence="3 10" id="KW-0479">Metal-binding</keyword>
<feature type="domain" description="CP-type G" evidence="12">
    <location>
        <begin position="108"/>
        <end position="265"/>
    </location>
</feature>
<organism evidence="13 14">
    <name type="scientific">Anaerotalea alkaliphila</name>
    <dbReference type="NCBI Taxonomy" id="2662126"/>
    <lineage>
        <taxon>Bacteria</taxon>
        <taxon>Bacillati</taxon>
        <taxon>Bacillota</taxon>
        <taxon>Clostridia</taxon>
        <taxon>Eubacteriales</taxon>
        <taxon>Anaerotalea</taxon>
    </lineage>
</organism>
<dbReference type="EC" id="3.6.1.-" evidence="10"/>
<accession>A0A7X5HTW5</accession>
<dbReference type="Pfam" id="PF03193">
    <property type="entry name" value="RsgA_GTPase"/>
    <property type="match status" value="1"/>
</dbReference>
<protein>
    <recommendedName>
        <fullName evidence="10">Small ribosomal subunit biogenesis GTPase RsgA</fullName>
        <ecNumber evidence="10">3.6.1.-</ecNumber>
    </recommendedName>
</protein>
<dbReference type="Gene3D" id="2.40.50.140">
    <property type="entry name" value="Nucleic acid-binding proteins"/>
    <property type="match status" value="1"/>
</dbReference>
<dbReference type="GO" id="GO:0046872">
    <property type="term" value="F:metal ion binding"/>
    <property type="evidence" value="ECO:0007669"/>
    <property type="project" value="UniProtKB-KW"/>
</dbReference>
<evidence type="ECO:0000256" key="2">
    <source>
        <dbReference type="ARBA" id="ARBA00022517"/>
    </source>
</evidence>
<keyword evidence="8 10" id="KW-0694">RNA-binding</keyword>
<dbReference type="PANTHER" id="PTHR32120">
    <property type="entry name" value="SMALL RIBOSOMAL SUBUNIT BIOGENESIS GTPASE RSGA"/>
    <property type="match status" value="1"/>
</dbReference>
<evidence type="ECO:0000256" key="8">
    <source>
        <dbReference type="ARBA" id="ARBA00022884"/>
    </source>
</evidence>
<dbReference type="GO" id="GO:0042274">
    <property type="term" value="P:ribosomal small subunit biogenesis"/>
    <property type="evidence" value="ECO:0007669"/>
    <property type="project" value="UniProtKB-UniRule"/>
</dbReference>
<comment type="caution">
    <text evidence="13">The sequence shown here is derived from an EMBL/GenBank/DDBJ whole genome shotgun (WGS) entry which is preliminary data.</text>
</comment>
<dbReference type="CDD" id="cd01854">
    <property type="entry name" value="YjeQ_EngC"/>
    <property type="match status" value="1"/>
</dbReference>
<keyword evidence="1 10" id="KW-0963">Cytoplasm</keyword>
<comment type="subunit">
    <text evidence="10">Monomer. Associates with 30S ribosomal subunit, binds 16S rRNA.</text>
</comment>
<gene>
    <name evidence="10 13" type="primary">rsgA</name>
    <name evidence="13" type="ORF">GXN74_01770</name>
</gene>
<dbReference type="GO" id="GO:0005737">
    <property type="term" value="C:cytoplasm"/>
    <property type="evidence" value="ECO:0007669"/>
    <property type="project" value="UniProtKB-SubCell"/>
</dbReference>
<keyword evidence="7 10" id="KW-0862">Zinc</keyword>
<comment type="subcellular location">
    <subcellularLocation>
        <location evidence="10">Cytoplasm</location>
    </subcellularLocation>
</comment>
<evidence type="ECO:0000256" key="1">
    <source>
        <dbReference type="ARBA" id="ARBA00022490"/>
    </source>
</evidence>
<dbReference type="GO" id="GO:0019843">
    <property type="term" value="F:rRNA binding"/>
    <property type="evidence" value="ECO:0007669"/>
    <property type="project" value="UniProtKB-KW"/>
</dbReference>
<comment type="function">
    <text evidence="10">One of several proteins that assist in the late maturation steps of the functional core of the 30S ribosomal subunit. Helps release RbfA from mature subunits. May play a role in the assembly of ribosomal proteins into the subunit. Circularly permuted GTPase that catalyzes slow GTP hydrolysis, GTPase activity is stimulated by the 30S ribosomal subunit.</text>
</comment>
<keyword evidence="14" id="KW-1185">Reference proteome</keyword>
<keyword evidence="5 10" id="KW-0547">Nucleotide-binding</keyword>
<dbReference type="Gene3D" id="1.10.40.50">
    <property type="entry name" value="Probable gtpase engc, domain 3"/>
    <property type="match status" value="1"/>
</dbReference>
<dbReference type="GO" id="GO:0005525">
    <property type="term" value="F:GTP binding"/>
    <property type="evidence" value="ECO:0007669"/>
    <property type="project" value="UniProtKB-UniRule"/>
</dbReference>
<dbReference type="InterPro" id="IPR030378">
    <property type="entry name" value="G_CP_dom"/>
</dbReference>
<evidence type="ECO:0000256" key="4">
    <source>
        <dbReference type="ARBA" id="ARBA00022730"/>
    </source>
</evidence>
<dbReference type="SUPFAM" id="SSF50249">
    <property type="entry name" value="Nucleic acid-binding proteins"/>
    <property type="match status" value="1"/>
</dbReference>
<dbReference type="Gene3D" id="3.40.50.300">
    <property type="entry name" value="P-loop containing nucleotide triphosphate hydrolases"/>
    <property type="match status" value="1"/>
</dbReference>
<dbReference type="InterPro" id="IPR027417">
    <property type="entry name" value="P-loop_NTPase"/>
</dbReference>
<evidence type="ECO:0000256" key="5">
    <source>
        <dbReference type="ARBA" id="ARBA00022741"/>
    </source>
</evidence>
<dbReference type="EMBL" id="JAAEEH010000003">
    <property type="protein sequence ID" value="NDL66475.1"/>
    <property type="molecule type" value="Genomic_DNA"/>
</dbReference>
<keyword evidence="6 10" id="KW-0378">Hydrolase</keyword>
<dbReference type="SUPFAM" id="SSF52540">
    <property type="entry name" value="P-loop containing nucleoside triphosphate hydrolases"/>
    <property type="match status" value="1"/>
</dbReference>
<evidence type="ECO:0000313" key="13">
    <source>
        <dbReference type="EMBL" id="NDL66475.1"/>
    </source>
</evidence>
<evidence type="ECO:0000256" key="6">
    <source>
        <dbReference type="ARBA" id="ARBA00022801"/>
    </source>
</evidence>
<proteinExistence type="inferred from homology"/>
<evidence type="ECO:0000256" key="10">
    <source>
        <dbReference type="HAMAP-Rule" id="MF_01820"/>
    </source>
</evidence>
<feature type="binding site" evidence="10">
    <location>
        <position position="286"/>
    </location>
    <ligand>
        <name>Zn(2+)</name>
        <dbReference type="ChEBI" id="CHEBI:29105"/>
    </ligand>
</feature>
<feature type="domain" description="EngC GTPase" evidence="11">
    <location>
        <begin position="116"/>
        <end position="263"/>
    </location>
</feature>
<keyword evidence="4 10" id="KW-0699">rRNA-binding</keyword>
<dbReference type="InterPro" id="IPR012340">
    <property type="entry name" value="NA-bd_OB-fold"/>
</dbReference>
<sequence>MGDGCDTEGPTAFCNACGHAWYGEGEEGLHPGRVVSQYKDLYKVAVGNAEVLAEISGKLRHGAQSRRDYPAVGDHVLVDRTDDAGGHAIIHRILPRTSAFVRKDPGNAGEVQVVAANIDTVFLCMSLNRDFNLRRLERYLAIAWDSGATPVVVLTKADLCPEWEERMEEVRRTAPGVEVVLTSSFREEGWKPLAPYLGEGRTAAFLGSSGVGKSTMINRLLGEERIRTKAVREDDDRGRHATTRRELFLIPGGGAVIDTPGMRELGLESADLDRTFEEVQALAEQCRFKDCTHQDEPGCAVRRAVEEGELSRERLESWRKLKKEAKYDGLNARQIEQEKVRTMFAGFGGVKNARNYIKGKNKRK</sequence>
<evidence type="ECO:0000256" key="7">
    <source>
        <dbReference type="ARBA" id="ARBA00022833"/>
    </source>
</evidence>
<feature type="binding site" evidence="10">
    <location>
        <begin position="155"/>
        <end position="158"/>
    </location>
    <ligand>
        <name>GTP</name>
        <dbReference type="ChEBI" id="CHEBI:37565"/>
    </ligand>
</feature>
<feature type="binding site" evidence="10">
    <location>
        <position position="291"/>
    </location>
    <ligand>
        <name>Zn(2+)</name>
        <dbReference type="ChEBI" id="CHEBI:29105"/>
    </ligand>
</feature>
<evidence type="ECO:0000256" key="3">
    <source>
        <dbReference type="ARBA" id="ARBA00022723"/>
    </source>
</evidence>
<dbReference type="Proteomes" id="UP000461585">
    <property type="component" value="Unassembled WGS sequence"/>
</dbReference>
<evidence type="ECO:0000259" key="11">
    <source>
        <dbReference type="PROSITE" id="PS50936"/>
    </source>
</evidence>
<dbReference type="GO" id="GO:0003924">
    <property type="term" value="F:GTPase activity"/>
    <property type="evidence" value="ECO:0007669"/>
    <property type="project" value="UniProtKB-UniRule"/>
</dbReference>
<dbReference type="HAMAP" id="MF_01820">
    <property type="entry name" value="GTPase_RsgA"/>
    <property type="match status" value="1"/>
</dbReference>
<name>A0A7X5HTW5_9FIRM</name>
<dbReference type="PROSITE" id="PS50936">
    <property type="entry name" value="ENGC_GTPASE"/>
    <property type="match status" value="1"/>
</dbReference>
<dbReference type="AlphaFoldDB" id="A0A7X5HTW5"/>
<dbReference type="PANTHER" id="PTHR32120:SF10">
    <property type="entry name" value="SMALL RIBOSOMAL SUBUNIT BIOGENESIS GTPASE RSGA"/>
    <property type="match status" value="1"/>
</dbReference>
<comment type="similarity">
    <text evidence="10">Belongs to the TRAFAC class YlqF/YawG GTPase family. RsgA subfamily.</text>
</comment>
<dbReference type="InterPro" id="IPR004881">
    <property type="entry name" value="Ribosome_biogen_GTPase_RsgA"/>
</dbReference>
<reference evidence="13 14" key="1">
    <citation type="submission" date="2020-01" db="EMBL/GenBank/DDBJ databases">
        <title>Anaeroalcalibacter tamaniensis gen. nov., sp. nov., moderately halophilic strictly anaerobic fermenter bacterium from mud volcano of Taman peninsula.</title>
        <authorList>
            <person name="Frolova A."/>
            <person name="Merkel A.Y."/>
            <person name="Slobodkin A.I."/>
        </authorList>
    </citation>
    <scope>NUCLEOTIDE SEQUENCE [LARGE SCALE GENOMIC DNA]</scope>
    <source>
        <strain evidence="13 14">F-3ap</strain>
    </source>
</reference>
<comment type="cofactor">
    <cofactor evidence="10">
        <name>Zn(2+)</name>
        <dbReference type="ChEBI" id="CHEBI:29105"/>
    </cofactor>
    <text evidence="10">Binds 1 zinc ion per subunit.</text>
</comment>
<evidence type="ECO:0000313" key="14">
    <source>
        <dbReference type="Proteomes" id="UP000461585"/>
    </source>
</evidence>
<evidence type="ECO:0000259" key="12">
    <source>
        <dbReference type="PROSITE" id="PS51721"/>
    </source>
</evidence>
<keyword evidence="9 10" id="KW-0342">GTP-binding</keyword>